<reference evidence="2 3" key="1">
    <citation type="submission" date="2020-08" db="EMBL/GenBank/DDBJ databases">
        <title>Genomic Encyclopedia of Type Strains, Phase IV (KMG-IV): sequencing the most valuable type-strain genomes for metagenomic binning, comparative biology and taxonomic classification.</title>
        <authorList>
            <person name="Goeker M."/>
        </authorList>
    </citation>
    <scope>NUCLEOTIDE SEQUENCE [LARGE SCALE GENOMIC DNA]</scope>
    <source>
        <strain evidence="2 3">DSM 45615</strain>
    </source>
</reference>
<comment type="caution">
    <text evidence="2">The sequence shown here is derived from an EMBL/GenBank/DDBJ whole genome shotgun (WGS) entry which is preliminary data.</text>
</comment>
<feature type="transmembrane region" description="Helical" evidence="1">
    <location>
        <begin position="107"/>
        <end position="124"/>
    </location>
</feature>
<proteinExistence type="predicted"/>
<feature type="transmembrane region" description="Helical" evidence="1">
    <location>
        <begin position="65"/>
        <end position="95"/>
    </location>
</feature>
<keyword evidence="1" id="KW-1133">Transmembrane helix</keyword>
<feature type="transmembrane region" description="Helical" evidence="1">
    <location>
        <begin position="154"/>
        <end position="172"/>
    </location>
</feature>
<keyword evidence="1" id="KW-0812">Transmembrane</keyword>
<sequence>MRRTGGRRSPSWLPEPARPQSYALFWWWTAFLLPASTLVHSHVPALSEELYISCSWSGWEPADTSWSAAVAWISEILAVLFPGIPVVLVLCAWLVARRGSGRPRVHLWAAGTAVTLIAGSYTLSRVQSLLEPVPEYATCTVDPATLNEVSPARIALALTPAALVLVAAWTGLRPPPLPPRRPVPWRPILVAAALFALPVAGAVALMRLTPYEPAEPVLAADGTPRYALALGDRLTVVDLAEGGEPVTVAAPDPEFYQYTAIAPDREPGRYVASVTTAGDGAFGGRRSRIHRVDLDGDGGAVVLGQVGPEVEGMISDVAVSPSGEIAYARLVAEPGDSFEVGTTHVGLVNARREWSAPRGQGLGAFGDGALGLHWRDAGTLVFRAVPPKARSPRLVALDVRRPGADLFAATTTVHAMPELSDGLALARPGGERMLLSKSAAMDTWNHELLVLQPPARPRVTGSAFHAGCGFIAGFTLDPSGRHALVAVDYRAGMYQGDPPEPMCPGAPPYALYRIDLAPPPGAATPNPAGYSQYPDLGLPHRSVWEGDRPIGPLAW</sequence>
<evidence type="ECO:0000313" key="2">
    <source>
        <dbReference type="EMBL" id="MBB5134460.1"/>
    </source>
</evidence>
<keyword evidence="1" id="KW-0472">Membrane</keyword>
<protein>
    <submittedName>
        <fullName evidence="2">Uncharacterized protein</fullName>
    </submittedName>
</protein>
<keyword evidence="3" id="KW-1185">Reference proteome</keyword>
<dbReference type="RefSeq" id="WP_185051364.1">
    <property type="nucleotide sequence ID" value="NZ_BAABIX010000007.1"/>
</dbReference>
<gene>
    <name evidence="2" type="ORF">HNP84_004192</name>
</gene>
<feature type="transmembrane region" description="Helical" evidence="1">
    <location>
        <begin position="184"/>
        <end position="206"/>
    </location>
</feature>
<evidence type="ECO:0000313" key="3">
    <source>
        <dbReference type="Proteomes" id="UP000578449"/>
    </source>
</evidence>
<dbReference type="AlphaFoldDB" id="A0A840PAN6"/>
<organism evidence="2 3">
    <name type="scientific">Thermocatellispora tengchongensis</name>
    <dbReference type="NCBI Taxonomy" id="1073253"/>
    <lineage>
        <taxon>Bacteria</taxon>
        <taxon>Bacillati</taxon>
        <taxon>Actinomycetota</taxon>
        <taxon>Actinomycetes</taxon>
        <taxon>Streptosporangiales</taxon>
        <taxon>Streptosporangiaceae</taxon>
        <taxon>Thermocatellispora</taxon>
    </lineage>
</organism>
<dbReference type="Proteomes" id="UP000578449">
    <property type="component" value="Unassembled WGS sequence"/>
</dbReference>
<dbReference type="SUPFAM" id="SSF82171">
    <property type="entry name" value="DPP6 N-terminal domain-like"/>
    <property type="match status" value="1"/>
</dbReference>
<evidence type="ECO:0000256" key="1">
    <source>
        <dbReference type="SAM" id="Phobius"/>
    </source>
</evidence>
<accession>A0A840PAN6</accession>
<name>A0A840PAN6_9ACTN</name>
<dbReference type="EMBL" id="JACHGN010000008">
    <property type="protein sequence ID" value="MBB5134460.1"/>
    <property type="molecule type" value="Genomic_DNA"/>
</dbReference>